<dbReference type="AlphaFoldDB" id="A0A1W1ZTV2"/>
<dbReference type="Proteomes" id="UP000192393">
    <property type="component" value="Unassembled WGS sequence"/>
</dbReference>
<protein>
    <submittedName>
        <fullName evidence="2">Ribosomal-protein-alanine N-acetyltransferase</fullName>
    </submittedName>
</protein>
<organism evidence="2 3">
    <name type="scientific">Moheibacter sediminis</name>
    <dbReference type="NCBI Taxonomy" id="1434700"/>
    <lineage>
        <taxon>Bacteria</taxon>
        <taxon>Pseudomonadati</taxon>
        <taxon>Bacteroidota</taxon>
        <taxon>Flavobacteriia</taxon>
        <taxon>Flavobacteriales</taxon>
        <taxon>Weeksellaceae</taxon>
        <taxon>Moheibacter</taxon>
    </lineage>
</organism>
<evidence type="ECO:0000259" key="1">
    <source>
        <dbReference type="PROSITE" id="PS51186"/>
    </source>
</evidence>
<dbReference type="PANTHER" id="PTHR43792">
    <property type="entry name" value="GNAT FAMILY, PUTATIVE (AFU_ORTHOLOGUE AFUA_3G00765)-RELATED-RELATED"/>
    <property type="match status" value="1"/>
</dbReference>
<evidence type="ECO:0000313" key="3">
    <source>
        <dbReference type="Proteomes" id="UP000192393"/>
    </source>
</evidence>
<feature type="domain" description="N-acetyltransferase" evidence="1">
    <location>
        <begin position="18"/>
        <end position="179"/>
    </location>
</feature>
<gene>
    <name evidence="2" type="ORF">SAMN06296427_103212</name>
</gene>
<dbReference type="PANTHER" id="PTHR43792:SF1">
    <property type="entry name" value="N-ACETYLTRANSFERASE DOMAIN-CONTAINING PROTEIN"/>
    <property type="match status" value="1"/>
</dbReference>
<reference evidence="3" key="1">
    <citation type="submission" date="2017-04" db="EMBL/GenBank/DDBJ databases">
        <authorList>
            <person name="Varghese N."/>
            <person name="Submissions S."/>
        </authorList>
    </citation>
    <scope>NUCLEOTIDE SEQUENCE [LARGE SCALE GENOMIC DNA]</scope>
    <source>
        <strain evidence="3">CGMCC 1.12708</strain>
    </source>
</reference>
<accession>A0A1W1ZTV2</accession>
<dbReference type="InterPro" id="IPR000182">
    <property type="entry name" value="GNAT_dom"/>
</dbReference>
<dbReference type="InterPro" id="IPR051531">
    <property type="entry name" value="N-acetyltransferase"/>
</dbReference>
<dbReference type="Pfam" id="PF13302">
    <property type="entry name" value="Acetyltransf_3"/>
    <property type="match status" value="1"/>
</dbReference>
<sequence>MNLNTDFSKFPLLMTENLILREVVETDVDEIFFLRSDLEVMKYIPREPATKKQDALNHIEVLRKAKENEEGINWAITQKGDDTLMGIIGLYRINKTDFRAEVGYILNPKFHGKGIIKEALDKIIEFGFNQAQFHTLTAIIDARNTASENVLKRAHFTKEAHFREDCYHNGEFTDSIHYSIINPQH</sequence>
<dbReference type="SUPFAM" id="SSF55729">
    <property type="entry name" value="Acyl-CoA N-acyltransferases (Nat)"/>
    <property type="match status" value="1"/>
</dbReference>
<dbReference type="EMBL" id="FWXS01000003">
    <property type="protein sequence ID" value="SMC51498.1"/>
    <property type="molecule type" value="Genomic_DNA"/>
</dbReference>
<name>A0A1W1ZTV2_9FLAO</name>
<dbReference type="OrthoDB" id="9811523at2"/>
<keyword evidence="2" id="KW-0808">Transferase</keyword>
<dbReference type="Gene3D" id="3.40.630.30">
    <property type="match status" value="1"/>
</dbReference>
<dbReference type="PROSITE" id="PS51186">
    <property type="entry name" value="GNAT"/>
    <property type="match status" value="1"/>
</dbReference>
<dbReference type="RefSeq" id="WP_084016794.1">
    <property type="nucleotide sequence ID" value="NZ_FWXS01000003.1"/>
</dbReference>
<dbReference type="STRING" id="1434700.SAMN06296427_103212"/>
<proteinExistence type="predicted"/>
<keyword evidence="3" id="KW-1185">Reference proteome</keyword>
<evidence type="ECO:0000313" key="2">
    <source>
        <dbReference type="EMBL" id="SMC51498.1"/>
    </source>
</evidence>
<dbReference type="GO" id="GO:0016747">
    <property type="term" value="F:acyltransferase activity, transferring groups other than amino-acyl groups"/>
    <property type="evidence" value="ECO:0007669"/>
    <property type="project" value="InterPro"/>
</dbReference>
<dbReference type="CDD" id="cd04301">
    <property type="entry name" value="NAT_SF"/>
    <property type="match status" value="1"/>
</dbReference>
<dbReference type="InterPro" id="IPR016181">
    <property type="entry name" value="Acyl_CoA_acyltransferase"/>
</dbReference>